<dbReference type="RefSeq" id="WP_174673294.1">
    <property type="nucleotide sequence ID" value="NZ_CP054491.1"/>
</dbReference>
<dbReference type="Proteomes" id="UP000509658">
    <property type="component" value="Chromosome"/>
</dbReference>
<protein>
    <submittedName>
        <fullName evidence="2">PAS domain S-box protein</fullName>
    </submittedName>
</protein>
<dbReference type="SUPFAM" id="SSF55785">
    <property type="entry name" value="PYP-like sensor domain (PAS domain)"/>
    <property type="match status" value="1"/>
</dbReference>
<dbReference type="EMBL" id="CP054491">
    <property type="protein sequence ID" value="QKQ26975.1"/>
    <property type="molecule type" value="Genomic_DNA"/>
</dbReference>
<proteinExistence type="predicted"/>
<sequence length="177" mass="19697">MLGLGCPKHASAKIATPRQTHVWELRPTDLIENAKQRFDEFCAASGGETANLPFLQPGGAIVPVECRMTLVIDGDRRYMQCISRDITERKQAETRLLNEAKRAQALLELPHDSESLREGLYATRPGAGGELTESHDSFIHFVDVDNKIIELVTWTCDTQDHNRNSDTDSCYPISDAG</sequence>
<organism evidence="2 3">
    <name type="scientific">Candidatus Reidiella endopervernicosa</name>
    <dbReference type="NCBI Taxonomy" id="2738883"/>
    <lineage>
        <taxon>Bacteria</taxon>
        <taxon>Pseudomonadati</taxon>
        <taxon>Pseudomonadota</taxon>
        <taxon>Gammaproteobacteria</taxon>
        <taxon>Candidatus Reidiella</taxon>
    </lineage>
</organism>
<dbReference type="Gene3D" id="3.30.450.20">
    <property type="entry name" value="PAS domain"/>
    <property type="match status" value="1"/>
</dbReference>
<dbReference type="KEGG" id="rev:HUE57_12320"/>
<dbReference type="NCBIfam" id="TIGR00229">
    <property type="entry name" value="sensory_box"/>
    <property type="match status" value="1"/>
</dbReference>
<gene>
    <name evidence="2" type="ORF">HUE57_12320</name>
</gene>
<dbReference type="PROSITE" id="PS50113">
    <property type="entry name" value="PAC"/>
    <property type="match status" value="1"/>
</dbReference>
<feature type="domain" description="PAC" evidence="1">
    <location>
        <begin position="48"/>
        <end position="98"/>
    </location>
</feature>
<reference evidence="2 3" key="1">
    <citation type="submission" date="2020-05" db="EMBL/GenBank/DDBJ databases">
        <title>Horizontal transmission and recombination maintain forever young bacterial symbiont genomes.</title>
        <authorList>
            <person name="Russell S.L."/>
            <person name="Pepper-Tunick E."/>
            <person name="Svedberg J."/>
            <person name="Byrne A."/>
            <person name="Ruelas Castillo J."/>
            <person name="Vollmers C."/>
            <person name="Beinart R.A."/>
            <person name="Corbett-Detig R."/>
        </authorList>
    </citation>
    <scope>NUCLEOTIDE SEQUENCE [LARGE SCALE GENOMIC DNA]</scope>
    <source>
        <strain evidence="2">Santa_Monica_outfall</strain>
    </source>
</reference>
<name>A0A6N0HX70_9GAMM</name>
<evidence type="ECO:0000259" key="1">
    <source>
        <dbReference type="PROSITE" id="PS50113"/>
    </source>
</evidence>
<dbReference type="AlphaFoldDB" id="A0A6N0HX70"/>
<accession>A0A6N0HX70</accession>
<evidence type="ECO:0000313" key="3">
    <source>
        <dbReference type="Proteomes" id="UP000509658"/>
    </source>
</evidence>
<dbReference type="InterPro" id="IPR000014">
    <property type="entry name" value="PAS"/>
</dbReference>
<dbReference type="InterPro" id="IPR035965">
    <property type="entry name" value="PAS-like_dom_sf"/>
</dbReference>
<keyword evidence="3" id="KW-1185">Reference proteome</keyword>
<dbReference type="InterPro" id="IPR000700">
    <property type="entry name" value="PAS-assoc_C"/>
</dbReference>
<evidence type="ECO:0000313" key="2">
    <source>
        <dbReference type="EMBL" id="QKQ26975.1"/>
    </source>
</evidence>